<sequence length="488" mass="49908">MRRLLAVLAVAAAALLLTPAPAGAHPLGNFTVNHFHALRLLPDRIEDAAVIDEAEIPTLQQRGEVDRSGDGVADARELADHARRTCAALAGDLRLEVDGHPLAWQVDGSTFEYRPGAANLPTARTECRLSAAADLHGAATVRFTDAHRTDRIGWHEITATGAGVGLQDPPVPATSVSDALRSYPDDLLASPLDQRAVTLRTTADGTAHGAAAAAAVAEAGPVTRALAGLSNRLNTLTGADHLTPLAGLLAIALALVLGAGHALLPGHGKTVIAAYIAGRRGSYRDAFTVGATVTATHTGGVLVLGLLLTVATSVAGEAVLGWLGLLSGLVIAAVGAALLRSAMNRPAAAAVAPVLATVGAHGHDHAGHHQNHHEHGSHDHHRPMGRRGLVGLGVAGGLVPSPSALIVLLSAIALGRTWFGVLLVVAYGVGMAAVLTATGLLLVHVHDRLAHRIDTISGRAATLTPRITAVLVLLVGLVLVIRAAPPLM</sequence>
<dbReference type="RefSeq" id="WP_203708684.1">
    <property type="nucleotide sequence ID" value="NZ_BAAALU010000024.1"/>
</dbReference>
<keyword evidence="2" id="KW-0472">Membrane</keyword>
<accession>A0ABQ4CGD0</accession>
<reference evidence="4 5" key="1">
    <citation type="submission" date="2021-01" db="EMBL/GenBank/DDBJ databases">
        <title>Whole genome shotgun sequence of Asanoa iriomotensis NBRC 100142.</title>
        <authorList>
            <person name="Komaki H."/>
            <person name="Tamura T."/>
        </authorList>
    </citation>
    <scope>NUCLEOTIDE SEQUENCE [LARGE SCALE GENOMIC DNA]</scope>
    <source>
        <strain evidence="4 5">NBRC 100142</strain>
    </source>
</reference>
<evidence type="ECO:0000313" key="4">
    <source>
        <dbReference type="EMBL" id="GIF61849.1"/>
    </source>
</evidence>
<dbReference type="EMBL" id="BONC01000141">
    <property type="protein sequence ID" value="GIF61849.1"/>
    <property type="molecule type" value="Genomic_DNA"/>
</dbReference>
<feature type="region of interest" description="Disordered" evidence="1">
    <location>
        <begin position="363"/>
        <end position="382"/>
    </location>
</feature>
<keyword evidence="5" id="KW-1185">Reference proteome</keyword>
<feature type="transmembrane region" description="Helical" evidence="2">
    <location>
        <begin position="389"/>
        <end position="412"/>
    </location>
</feature>
<name>A0ABQ4CGD0_9ACTN</name>
<gene>
    <name evidence="4" type="ORF">Air01nite_79440</name>
</gene>
<organism evidence="4 5">
    <name type="scientific">Asanoa iriomotensis</name>
    <dbReference type="NCBI Taxonomy" id="234613"/>
    <lineage>
        <taxon>Bacteria</taxon>
        <taxon>Bacillati</taxon>
        <taxon>Actinomycetota</taxon>
        <taxon>Actinomycetes</taxon>
        <taxon>Micromonosporales</taxon>
        <taxon>Micromonosporaceae</taxon>
        <taxon>Asanoa</taxon>
    </lineage>
</organism>
<keyword evidence="2" id="KW-0812">Transmembrane</keyword>
<feature type="transmembrane region" description="Helical" evidence="2">
    <location>
        <begin position="319"/>
        <end position="339"/>
    </location>
</feature>
<evidence type="ECO:0000256" key="3">
    <source>
        <dbReference type="SAM" id="SignalP"/>
    </source>
</evidence>
<keyword evidence="3" id="KW-0732">Signal</keyword>
<proteinExistence type="predicted"/>
<evidence type="ECO:0000256" key="1">
    <source>
        <dbReference type="SAM" id="MobiDB-lite"/>
    </source>
</evidence>
<dbReference type="PANTHER" id="PTHR40659:SF1">
    <property type="entry name" value="NICKEL_COBALT EFFLUX SYSTEM RCNA"/>
    <property type="match status" value="1"/>
</dbReference>
<protein>
    <recommendedName>
        <fullName evidence="6">ABC-type nickel/cobalt efflux system permease component RcnA</fullName>
    </recommendedName>
</protein>
<feature type="compositionally biased region" description="Basic and acidic residues" evidence="1">
    <location>
        <begin position="363"/>
        <end position="377"/>
    </location>
</feature>
<evidence type="ECO:0008006" key="6">
    <source>
        <dbReference type="Google" id="ProtNLM"/>
    </source>
</evidence>
<dbReference type="PANTHER" id="PTHR40659">
    <property type="entry name" value="NICKEL/COBALT EFFLUX SYSTEM RCNA"/>
    <property type="match status" value="1"/>
</dbReference>
<dbReference type="InterPro" id="IPR051224">
    <property type="entry name" value="NiCoT_RcnA"/>
</dbReference>
<feature type="transmembrane region" description="Helical" evidence="2">
    <location>
        <begin position="463"/>
        <end position="484"/>
    </location>
</feature>
<feature type="transmembrane region" description="Helical" evidence="2">
    <location>
        <begin position="242"/>
        <end position="264"/>
    </location>
</feature>
<keyword evidence="2" id="KW-1133">Transmembrane helix</keyword>
<feature type="transmembrane region" description="Helical" evidence="2">
    <location>
        <begin position="285"/>
        <end position="307"/>
    </location>
</feature>
<feature type="chain" id="PRO_5047480546" description="ABC-type nickel/cobalt efflux system permease component RcnA" evidence="3">
    <location>
        <begin position="25"/>
        <end position="488"/>
    </location>
</feature>
<comment type="caution">
    <text evidence="4">The sequence shown here is derived from an EMBL/GenBank/DDBJ whole genome shotgun (WGS) entry which is preliminary data.</text>
</comment>
<dbReference type="Proteomes" id="UP000624325">
    <property type="component" value="Unassembled WGS sequence"/>
</dbReference>
<feature type="signal peptide" evidence="3">
    <location>
        <begin position="1"/>
        <end position="24"/>
    </location>
</feature>
<evidence type="ECO:0000256" key="2">
    <source>
        <dbReference type="SAM" id="Phobius"/>
    </source>
</evidence>
<feature type="transmembrane region" description="Helical" evidence="2">
    <location>
        <begin position="418"/>
        <end position="443"/>
    </location>
</feature>
<evidence type="ECO:0000313" key="5">
    <source>
        <dbReference type="Proteomes" id="UP000624325"/>
    </source>
</evidence>